<name>A0ACC2BD84_DIPCM</name>
<comment type="caution">
    <text evidence="1">The sequence shown here is derived from an EMBL/GenBank/DDBJ whole genome shotgun (WGS) entry which is preliminary data.</text>
</comment>
<protein>
    <submittedName>
        <fullName evidence="1">Uncharacterized protein</fullName>
    </submittedName>
</protein>
<gene>
    <name evidence="1" type="ORF">O6H91_16G067700</name>
</gene>
<organism evidence="1 2">
    <name type="scientific">Diphasiastrum complanatum</name>
    <name type="common">Issler's clubmoss</name>
    <name type="synonym">Lycopodium complanatum</name>
    <dbReference type="NCBI Taxonomy" id="34168"/>
    <lineage>
        <taxon>Eukaryota</taxon>
        <taxon>Viridiplantae</taxon>
        <taxon>Streptophyta</taxon>
        <taxon>Embryophyta</taxon>
        <taxon>Tracheophyta</taxon>
        <taxon>Lycopodiopsida</taxon>
        <taxon>Lycopodiales</taxon>
        <taxon>Lycopodiaceae</taxon>
        <taxon>Lycopodioideae</taxon>
        <taxon>Diphasiastrum</taxon>
    </lineage>
</organism>
<evidence type="ECO:0000313" key="2">
    <source>
        <dbReference type="Proteomes" id="UP001162992"/>
    </source>
</evidence>
<keyword evidence="2" id="KW-1185">Reference proteome</keyword>
<dbReference type="Proteomes" id="UP001162992">
    <property type="component" value="Chromosome 16"/>
</dbReference>
<dbReference type="EMBL" id="CM055107">
    <property type="protein sequence ID" value="KAJ7527706.1"/>
    <property type="molecule type" value="Genomic_DNA"/>
</dbReference>
<accession>A0ACC2BD84</accession>
<reference evidence="2" key="1">
    <citation type="journal article" date="2024" name="Proc. Natl. Acad. Sci. U.S.A.">
        <title>Extraordinary preservation of gene collinearity over three hundred million years revealed in homosporous lycophytes.</title>
        <authorList>
            <person name="Li C."/>
            <person name="Wickell D."/>
            <person name="Kuo L.Y."/>
            <person name="Chen X."/>
            <person name="Nie B."/>
            <person name="Liao X."/>
            <person name="Peng D."/>
            <person name="Ji J."/>
            <person name="Jenkins J."/>
            <person name="Williams M."/>
            <person name="Shu S."/>
            <person name="Plott C."/>
            <person name="Barry K."/>
            <person name="Rajasekar S."/>
            <person name="Grimwood J."/>
            <person name="Han X."/>
            <person name="Sun S."/>
            <person name="Hou Z."/>
            <person name="He W."/>
            <person name="Dai G."/>
            <person name="Sun C."/>
            <person name="Schmutz J."/>
            <person name="Leebens-Mack J.H."/>
            <person name="Li F.W."/>
            <person name="Wang L."/>
        </authorList>
    </citation>
    <scope>NUCLEOTIDE SEQUENCE [LARGE SCALE GENOMIC DNA]</scope>
    <source>
        <strain evidence="2">cv. PW_Plant_1</strain>
    </source>
</reference>
<sequence>MDILNGDVSASAIDGKALQRKRKRKVRPSLKVARYDVESSVLGCKGAQESSTIDSNDCSRLKGLKKWIWEYRAKRPGIPVLQKQVDTFIAEYEVHEEQAKKEREAAAANDEGWTLVVNKGGRKKVTDSESGIKVGAVAISKAEKQNEKKKSNEQATLNFYRFQRREGHRNEVLELQKRFEEDKKRIAKMKAARKFRPF</sequence>
<proteinExistence type="predicted"/>
<evidence type="ECO:0000313" key="1">
    <source>
        <dbReference type="EMBL" id="KAJ7527706.1"/>
    </source>
</evidence>